<name>A0A498KZ01_9EURY</name>
<evidence type="ECO:0000256" key="1">
    <source>
        <dbReference type="SAM" id="Phobius"/>
    </source>
</evidence>
<gene>
    <name evidence="2" type="ORF">EAF64_15885</name>
</gene>
<keyword evidence="1" id="KW-1133">Transmembrane helix</keyword>
<proteinExistence type="predicted"/>
<feature type="transmembrane region" description="Helical" evidence="1">
    <location>
        <begin position="44"/>
        <end position="62"/>
    </location>
</feature>
<protein>
    <submittedName>
        <fullName evidence="2">Uncharacterized protein</fullName>
    </submittedName>
</protein>
<dbReference type="RefSeq" id="WP_129069973.1">
    <property type="nucleotide sequence ID" value="NZ_RDFA01000006.1"/>
</dbReference>
<evidence type="ECO:0000313" key="3">
    <source>
        <dbReference type="Proteomes" id="UP000289691"/>
    </source>
</evidence>
<reference evidence="2 3" key="1">
    <citation type="submission" date="2019-01" db="EMBL/GenBank/DDBJ databases">
        <title>Halorientalis sp. F13-25 a new haloarchaeum isolated from hypersaline water.</title>
        <authorList>
            <person name="Ana D.-V."/>
            <person name="Cristina S.-P."/>
            <person name="Antonio V."/>
        </authorList>
    </citation>
    <scope>NUCLEOTIDE SEQUENCE [LARGE SCALE GENOMIC DNA]</scope>
    <source>
        <strain evidence="2 3">F13-25</strain>
    </source>
</reference>
<organism evidence="2 3">
    <name type="scientific">Halorientalis pallida</name>
    <dbReference type="NCBI Taxonomy" id="2479928"/>
    <lineage>
        <taxon>Archaea</taxon>
        <taxon>Methanobacteriati</taxon>
        <taxon>Methanobacteriota</taxon>
        <taxon>Stenosarchaea group</taxon>
        <taxon>Halobacteria</taxon>
        <taxon>Halobacteriales</taxon>
        <taxon>Haloarculaceae</taxon>
        <taxon>Halorientalis</taxon>
    </lineage>
</organism>
<keyword evidence="1" id="KW-0472">Membrane</keyword>
<dbReference type="AlphaFoldDB" id="A0A498KZ01"/>
<keyword evidence="3" id="KW-1185">Reference proteome</keyword>
<dbReference type="EMBL" id="RDFA01000006">
    <property type="protein sequence ID" value="RXK47263.1"/>
    <property type="molecule type" value="Genomic_DNA"/>
</dbReference>
<comment type="caution">
    <text evidence="2">The sequence shown here is derived from an EMBL/GenBank/DDBJ whole genome shotgun (WGS) entry which is preliminary data.</text>
</comment>
<evidence type="ECO:0000313" key="2">
    <source>
        <dbReference type="EMBL" id="RXK47263.1"/>
    </source>
</evidence>
<accession>A0A498KZ01</accession>
<sequence>MAFPSMTRVASKNPKLFVALIAVVAVGSGTILLLQELAPDSGAAQTGLVIAMFLVCAVYVGTTHEEPGE</sequence>
<dbReference type="OrthoDB" id="378218at2157"/>
<dbReference type="Proteomes" id="UP000289691">
    <property type="component" value="Unassembled WGS sequence"/>
</dbReference>
<keyword evidence="1" id="KW-0812">Transmembrane</keyword>